<dbReference type="Proteomes" id="UP001221757">
    <property type="component" value="Unassembled WGS sequence"/>
</dbReference>
<proteinExistence type="predicted"/>
<sequence length="396" mass="43643">MAGLPPIYSPSTLCPIYSETPGSTERILQHTPLPHHSRLTGKFIRTEHIITVVLDGQKENCRWPSFGRGALLSGTLLLDSHETVTTVSIKFQGILESLSLTTGYSRSKVVDQLSSVYIKGGSQGRCPSAIPFSHRFPSTFKHNGSNYPLPPSCDITLPEGSFLKCTYSLTVTVTAPVHRSIPFFSKDRSLVIELEYRQRTRPSRPRISEPSLLSTIKTCPEEWLQLPVALTAGPDSRASDVYCDLFVPSVGVFGITETVPFHLQLSGSFGSLRELFLLRSNLERSTPSQPIRVYLLRQIVVAAAKINTILGEGSLKSIPPAIYDLPSKFEPALNWEGEIQLQDLTTPTFDAGTFSVMYLIAVELSPPETSTMNRAHYGYPIKLTTDTWVGSAEQGD</sequence>
<dbReference type="EMBL" id="JARKIE010000213">
    <property type="protein sequence ID" value="KAJ7665715.1"/>
    <property type="molecule type" value="Genomic_DNA"/>
</dbReference>
<protein>
    <submittedName>
        <fullName evidence="1">Uncharacterized protein</fullName>
    </submittedName>
</protein>
<evidence type="ECO:0000313" key="1">
    <source>
        <dbReference type="EMBL" id="KAJ7665715.1"/>
    </source>
</evidence>
<evidence type="ECO:0000313" key="2">
    <source>
        <dbReference type="Proteomes" id="UP001221757"/>
    </source>
</evidence>
<comment type="caution">
    <text evidence="1">The sequence shown here is derived from an EMBL/GenBank/DDBJ whole genome shotgun (WGS) entry which is preliminary data.</text>
</comment>
<keyword evidence="2" id="KW-1185">Reference proteome</keyword>
<accession>A0AAD7CW13</accession>
<gene>
    <name evidence="1" type="ORF">B0H17DRAFT_284843</name>
</gene>
<reference evidence="1" key="1">
    <citation type="submission" date="2023-03" db="EMBL/GenBank/DDBJ databases">
        <title>Massive genome expansion in bonnet fungi (Mycena s.s.) driven by repeated elements and novel gene families across ecological guilds.</title>
        <authorList>
            <consortium name="Lawrence Berkeley National Laboratory"/>
            <person name="Harder C.B."/>
            <person name="Miyauchi S."/>
            <person name="Viragh M."/>
            <person name="Kuo A."/>
            <person name="Thoen E."/>
            <person name="Andreopoulos B."/>
            <person name="Lu D."/>
            <person name="Skrede I."/>
            <person name="Drula E."/>
            <person name="Henrissat B."/>
            <person name="Morin E."/>
            <person name="Kohler A."/>
            <person name="Barry K."/>
            <person name="LaButti K."/>
            <person name="Morin E."/>
            <person name="Salamov A."/>
            <person name="Lipzen A."/>
            <person name="Mereny Z."/>
            <person name="Hegedus B."/>
            <person name="Baldrian P."/>
            <person name="Stursova M."/>
            <person name="Weitz H."/>
            <person name="Taylor A."/>
            <person name="Grigoriev I.V."/>
            <person name="Nagy L.G."/>
            <person name="Martin F."/>
            <person name="Kauserud H."/>
        </authorList>
    </citation>
    <scope>NUCLEOTIDE SEQUENCE</scope>
    <source>
        <strain evidence="1">CBHHK067</strain>
    </source>
</reference>
<dbReference type="AlphaFoldDB" id="A0AAD7CW13"/>
<name>A0AAD7CW13_MYCRO</name>
<organism evidence="1 2">
    <name type="scientific">Mycena rosella</name>
    <name type="common">Pink bonnet</name>
    <name type="synonym">Agaricus rosellus</name>
    <dbReference type="NCBI Taxonomy" id="1033263"/>
    <lineage>
        <taxon>Eukaryota</taxon>
        <taxon>Fungi</taxon>
        <taxon>Dikarya</taxon>
        <taxon>Basidiomycota</taxon>
        <taxon>Agaricomycotina</taxon>
        <taxon>Agaricomycetes</taxon>
        <taxon>Agaricomycetidae</taxon>
        <taxon>Agaricales</taxon>
        <taxon>Marasmiineae</taxon>
        <taxon>Mycenaceae</taxon>
        <taxon>Mycena</taxon>
    </lineage>
</organism>